<dbReference type="EMBL" id="CP048711">
    <property type="protein sequence ID" value="QIB64262.1"/>
    <property type="molecule type" value="Genomic_DNA"/>
</dbReference>
<reference evidence="1 2" key="1">
    <citation type="submission" date="2020-02" db="EMBL/GenBank/DDBJ databases">
        <title>Genome sequencing for Kineobactrum sp. M2.</title>
        <authorList>
            <person name="Park S.-J."/>
        </authorList>
    </citation>
    <scope>NUCLEOTIDE SEQUENCE [LARGE SCALE GENOMIC DNA]</scope>
    <source>
        <strain evidence="1 2">M2</strain>
    </source>
</reference>
<name>A0A6C0TWR3_9GAMM</name>
<protein>
    <submittedName>
        <fullName evidence="1">Uncharacterized protein</fullName>
    </submittedName>
</protein>
<dbReference type="Proteomes" id="UP000477680">
    <property type="component" value="Chromosome"/>
</dbReference>
<evidence type="ECO:0000313" key="1">
    <source>
        <dbReference type="EMBL" id="QIB64262.1"/>
    </source>
</evidence>
<dbReference type="RefSeq" id="WP_163493512.1">
    <property type="nucleotide sequence ID" value="NZ_CP048711.1"/>
</dbReference>
<dbReference type="SUPFAM" id="SSF75169">
    <property type="entry name" value="DsrEFH-like"/>
    <property type="match status" value="1"/>
</dbReference>
<keyword evidence="2" id="KW-1185">Reference proteome</keyword>
<dbReference type="Pfam" id="PF02635">
    <property type="entry name" value="DsrE"/>
    <property type="match status" value="1"/>
</dbReference>
<dbReference type="KEGG" id="kim:G3T16_01425"/>
<dbReference type="InterPro" id="IPR003787">
    <property type="entry name" value="Sulphur_relay_DsrE/F-like"/>
</dbReference>
<organism evidence="1 2">
    <name type="scientific">Kineobactrum salinum</name>
    <dbReference type="NCBI Taxonomy" id="2708301"/>
    <lineage>
        <taxon>Bacteria</taxon>
        <taxon>Pseudomonadati</taxon>
        <taxon>Pseudomonadota</taxon>
        <taxon>Gammaproteobacteria</taxon>
        <taxon>Cellvibrionales</taxon>
        <taxon>Halieaceae</taxon>
        <taxon>Kineobactrum</taxon>
    </lineage>
</organism>
<evidence type="ECO:0000313" key="2">
    <source>
        <dbReference type="Proteomes" id="UP000477680"/>
    </source>
</evidence>
<proteinExistence type="predicted"/>
<gene>
    <name evidence="1" type="ORF">G3T16_01425</name>
</gene>
<sequence>MSTQEKYLVNCQDGRGHVERATIAFILATTASKTAETAVFLTSDAAQLCTTDGASGLQAAGMEPLSDLIAQFLGNGGKLWLCPICAKVNSITEADLVEGAEIAGAPKTMAFLSSGAKLLA</sequence>
<dbReference type="InterPro" id="IPR027396">
    <property type="entry name" value="DsrEFH-like"/>
</dbReference>
<dbReference type="AlphaFoldDB" id="A0A6C0TWR3"/>
<dbReference type="Gene3D" id="3.40.1260.10">
    <property type="entry name" value="DsrEFH-like"/>
    <property type="match status" value="1"/>
</dbReference>
<accession>A0A6C0TWR3</accession>